<dbReference type="STRING" id="670580.A0A1X6N0B3"/>
<dbReference type="PANTHER" id="PTHR33365">
    <property type="entry name" value="YALI0B05434P"/>
    <property type="match status" value="1"/>
</dbReference>
<reference evidence="3 4" key="1">
    <citation type="submission" date="2017-04" db="EMBL/GenBank/DDBJ databases">
        <title>Genome Sequence of the Model Brown-Rot Fungus Postia placenta SB12.</title>
        <authorList>
            <consortium name="DOE Joint Genome Institute"/>
            <person name="Gaskell J."/>
            <person name="Kersten P."/>
            <person name="Larrondo L.F."/>
            <person name="Canessa P."/>
            <person name="Martinez D."/>
            <person name="Hibbett D."/>
            <person name="Schmoll M."/>
            <person name="Kubicek C.P."/>
            <person name="Martinez A.T."/>
            <person name="Yadav J."/>
            <person name="Master E."/>
            <person name="Magnuson J.K."/>
            <person name="James T."/>
            <person name="Yaver D."/>
            <person name="Berka R."/>
            <person name="Labutti K."/>
            <person name="Lipzen A."/>
            <person name="Aerts A."/>
            <person name="Barry K."/>
            <person name="Henrissat B."/>
            <person name="Blanchette R."/>
            <person name="Grigoriev I."/>
            <person name="Cullen D."/>
        </authorList>
    </citation>
    <scope>NUCLEOTIDE SEQUENCE [LARGE SCALE GENOMIC DNA]</scope>
    <source>
        <strain evidence="3 4">MAD-698-R-SB12</strain>
    </source>
</reference>
<evidence type="ECO:0000313" key="3">
    <source>
        <dbReference type="EMBL" id="OSX62055.1"/>
    </source>
</evidence>
<dbReference type="PANTHER" id="PTHR33365:SF4">
    <property type="entry name" value="CYCLOCHLOROTINE BIOSYNTHESIS PROTEIN O"/>
    <property type="match status" value="1"/>
</dbReference>
<dbReference type="InterPro" id="IPR021765">
    <property type="entry name" value="UstYa-like"/>
</dbReference>
<dbReference type="GO" id="GO:0043386">
    <property type="term" value="P:mycotoxin biosynthetic process"/>
    <property type="evidence" value="ECO:0007669"/>
    <property type="project" value="InterPro"/>
</dbReference>
<organism evidence="3 4">
    <name type="scientific">Postia placenta MAD-698-R-SB12</name>
    <dbReference type="NCBI Taxonomy" id="670580"/>
    <lineage>
        <taxon>Eukaryota</taxon>
        <taxon>Fungi</taxon>
        <taxon>Dikarya</taxon>
        <taxon>Basidiomycota</taxon>
        <taxon>Agaricomycotina</taxon>
        <taxon>Agaricomycetes</taxon>
        <taxon>Polyporales</taxon>
        <taxon>Adustoporiaceae</taxon>
        <taxon>Rhodonia</taxon>
    </lineage>
</organism>
<dbReference type="Pfam" id="PF11807">
    <property type="entry name" value="UstYa"/>
    <property type="match status" value="1"/>
</dbReference>
<protein>
    <submittedName>
        <fullName evidence="3">Uncharacterized protein</fullName>
    </submittedName>
</protein>
<evidence type="ECO:0000313" key="4">
    <source>
        <dbReference type="Proteomes" id="UP000194127"/>
    </source>
</evidence>
<sequence length="187" mass="20968">MSPNIALIVVGTFCLLTSLSSVFVAVLNSRHAQHKGLSEYTFLGDDHPAHYPLELETVALTPENTVHYRIYTADAAAEWESIFPAGGGFLRLGESQRPLGLAMFHQLHCLARLREAMNTRQSTEHVHHCLNYLRQTILCDANPTLEPVIPILGVRSVNAEVPRLCRDWTAVYRLAEENYRMTKGASR</sequence>
<name>A0A1X6N0B3_9APHY</name>
<dbReference type="GeneID" id="36324002"/>
<comment type="pathway">
    <text evidence="1">Mycotoxin biosynthesis.</text>
</comment>
<dbReference type="AlphaFoldDB" id="A0A1X6N0B3"/>
<comment type="similarity">
    <text evidence="2">Belongs to the ustYa family.</text>
</comment>
<gene>
    <name evidence="3" type="ORF">POSPLADRAFT_1046517</name>
</gene>
<evidence type="ECO:0000256" key="1">
    <source>
        <dbReference type="ARBA" id="ARBA00004685"/>
    </source>
</evidence>
<dbReference type="EMBL" id="KZ110597">
    <property type="protein sequence ID" value="OSX62055.1"/>
    <property type="molecule type" value="Genomic_DNA"/>
</dbReference>
<dbReference type="OrthoDB" id="3687641at2759"/>
<keyword evidence="4" id="KW-1185">Reference proteome</keyword>
<evidence type="ECO:0000256" key="2">
    <source>
        <dbReference type="ARBA" id="ARBA00035112"/>
    </source>
</evidence>
<accession>A0A1X6N0B3</accession>
<dbReference type="Proteomes" id="UP000194127">
    <property type="component" value="Unassembled WGS sequence"/>
</dbReference>
<proteinExistence type="inferred from homology"/>
<dbReference type="RefSeq" id="XP_024338849.1">
    <property type="nucleotide sequence ID" value="XM_024479052.1"/>
</dbReference>